<keyword evidence="2" id="KW-1185">Reference proteome</keyword>
<reference evidence="1" key="1">
    <citation type="journal article" date="2022" name="bioRxiv">
        <title>Sequencing and chromosome-scale assembly of the giantPleurodeles waltlgenome.</title>
        <authorList>
            <person name="Brown T."/>
            <person name="Elewa A."/>
            <person name="Iarovenko S."/>
            <person name="Subramanian E."/>
            <person name="Araus A.J."/>
            <person name="Petzold A."/>
            <person name="Susuki M."/>
            <person name="Suzuki K.-i.T."/>
            <person name="Hayashi T."/>
            <person name="Toyoda A."/>
            <person name="Oliveira C."/>
            <person name="Osipova E."/>
            <person name="Leigh N.D."/>
            <person name="Simon A."/>
            <person name="Yun M.H."/>
        </authorList>
    </citation>
    <scope>NUCLEOTIDE SEQUENCE</scope>
    <source>
        <strain evidence="1">20211129_DDA</strain>
        <tissue evidence="1">Liver</tissue>
    </source>
</reference>
<proteinExistence type="predicted"/>
<evidence type="ECO:0000313" key="2">
    <source>
        <dbReference type="Proteomes" id="UP001066276"/>
    </source>
</evidence>
<dbReference type="EMBL" id="JANPWB010000015">
    <property type="protein sequence ID" value="KAJ1089152.1"/>
    <property type="molecule type" value="Genomic_DNA"/>
</dbReference>
<name>A0AAV7LDS3_PLEWA</name>
<organism evidence="1 2">
    <name type="scientific">Pleurodeles waltl</name>
    <name type="common">Iberian ribbed newt</name>
    <dbReference type="NCBI Taxonomy" id="8319"/>
    <lineage>
        <taxon>Eukaryota</taxon>
        <taxon>Metazoa</taxon>
        <taxon>Chordata</taxon>
        <taxon>Craniata</taxon>
        <taxon>Vertebrata</taxon>
        <taxon>Euteleostomi</taxon>
        <taxon>Amphibia</taxon>
        <taxon>Batrachia</taxon>
        <taxon>Caudata</taxon>
        <taxon>Salamandroidea</taxon>
        <taxon>Salamandridae</taxon>
        <taxon>Pleurodelinae</taxon>
        <taxon>Pleurodeles</taxon>
    </lineage>
</organism>
<sequence length="84" mass="9324">MESGISCHNLDTIHDVRMDTAILMSNGNGKIVICSFVREEDNVVLPCTRDSRLASRARDRELETLGVERTVEAVAATSQRSTFQ</sequence>
<dbReference type="Proteomes" id="UP001066276">
    <property type="component" value="Chromosome 11"/>
</dbReference>
<accession>A0AAV7LDS3</accession>
<protein>
    <submittedName>
        <fullName evidence="1">Uncharacterized protein</fullName>
    </submittedName>
</protein>
<dbReference type="AlphaFoldDB" id="A0AAV7LDS3"/>
<gene>
    <name evidence="1" type="ORF">NDU88_002303</name>
</gene>
<evidence type="ECO:0000313" key="1">
    <source>
        <dbReference type="EMBL" id="KAJ1089152.1"/>
    </source>
</evidence>
<comment type="caution">
    <text evidence="1">The sequence shown here is derived from an EMBL/GenBank/DDBJ whole genome shotgun (WGS) entry which is preliminary data.</text>
</comment>